<dbReference type="EMBL" id="AFRT01004446">
    <property type="protein sequence ID" value="ELU36054.1"/>
    <property type="molecule type" value="Genomic_DNA"/>
</dbReference>
<organism evidence="1 2">
    <name type="scientific">Thanatephorus cucumeris (strain AG1-IA)</name>
    <name type="common">Rice sheath blight fungus</name>
    <name type="synonym">Rhizoctonia solani</name>
    <dbReference type="NCBI Taxonomy" id="983506"/>
    <lineage>
        <taxon>Eukaryota</taxon>
        <taxon>Fungi</taxon>
        <taxon>Dikarya</taxon>
        <taxon>Basidiomycota</taxon>
        <taxon>Agaricomycotina</taxon>
        <taxon>Agaricomycetes</taxon>
        <taxon>Cantharellales</taxon>
        <taxon>Ceratobasidiaceae</taxon>
        <taxon>Rhizoctonia</taxon>
        <taxon>Rhizoctonia solani AG-1</taxon>
    </lineage>
</organism>
<evidence type="ECO:0000313" key="2">
    <source>
        <dbReference type="Proteomes" id="UP000011668"/>
    </source>
</evidence>
<comment type="caution">
    <text evidence="1">The sequence shown here is derived from an EMBL/GenBank/DDBJ whole genome shotgun (WGS) entry which is preliminary data.</text>
</comment>
<proteinExistence type="predicted"/>
<reference evidence="1 2" key="1">
    <citation type="journal article" date="2013" name="Nat. Commun.">
        <title>The evolution and pathogenic mechanisms of the rice sheath blight pathogen.</title>
        <authorList>
            <person name="Zheng A."/>
            <person name="Lin R."/>
            <person name="Xu L."/>
            <person name="Qin P."/>
            <person name="Tang C."/>
            <person name="Ai P."/>
            <person name="Zhang D."/>
            <person name="Liu Y."/>
            <person name="Sun Z."/>
            <person name="Feng H."/>
            <person name="Wang Y."/>
            <person name="Chen Y."/>
            <person name="Liang X."/>
            <person name="Fu R."/>
            <person name="Li Q."/>
            <person name="Zhang J."/>
            <person name="Yu X."/>
            <person name="Xie Z."/>
            <person name="Ding L."/>
            <person name="Guan P."/>
            <person name="Tang J."/>
            <person name="Liang Y."/>
            <person name="Wang S."/>
            <person name="Deng Q."/>
            <person name="Li S."/>
            <person name="Zhu J."/>
            <person name="Wang L."/>
            <person name="Liu H."/>
            <person name="Li P."/>
        </authorList>
    </citation>
    <scope>NUCLEOTIDE SEQUENCE [LARGE SCALE GENOMIC DNA]</scope>
    <source>
        <strain evidence="2">AG-1 IA</strain>
    </source>
</reference>
<keyword evidence="2" id="KW-1185">Reference proteome</keyword>
<dbReference type="Proteomes" id="UP000011668">
    <property type="component" value="Unassembled WGS sequence"/>
</dbReference>
<gene>
    <name evidence="1" type="ORF">AG1IA_09916</name>
</gene>
<evidence type="ECO:0000313" key="1">
    <source>
        <dbReference type="EMBL" id="ELU36054.1"/>
    </source>
</evidence>
<dbReference type="AlphaFoldDB" id="L8WI55"/>
<dbReference type="HOGENOM" id="CLU_2529022_0_0_1"/>
<sequence length="84" mass="9949">MNRTRYRPGRRDMTLIRDYWKKEGQVLAHHHPRSLSECKHPAERWMTYAKCQRGCRNVLEKDGQAEPRSLSSNPCTKYQATCLD</sequence>
<name>L8WI55_THACA</name>
<accession>L8WI55</accession>
<protein>
    <submittedName>
        <fullName evidence="1">Uncharacterized protein</fullName>
    </submittedName>
</protein>